<evidence type="ECO:0000256" key="2">
    <source>
        <dbReference type="SAM" id="MobiDB-lite"/>
    </source>
</evidence>
<keyword evidence="3" id="KW-1185">Reference proteome</keyword>
<name>A0A979F5D9_ICTPU</name>
<feature type="compositionally biased region" description="Basic and acidic residues" evidence="2">
    <location>
        <begin position="375"/>
        <end position="393"/>
    </location>
</feature>
<feature type="region of interest" description="Disordered" evidence="2">
    <location>
        <begin position="303"/>
        <end position="322"/>
    </location>
</feature>
<dbReference type="Gene3D" id="1.25.10.10">
    <property type="entry name" value="Leucine-rich Repeat Variant"/>
    <property type="match status" value="3"/>
</dbReference>
<dbReference type="InterPro" id="IPR023231">
    <property type="entry name" value="GSKIP_dom_sf"/>
</dbReference>
<organism evidence="3 4">
    <name type="scientific">Ictalurus punctatus</name>
    <name type="common">Channel catfish</name>
    <name type="synonym">Silurus punctatus</name>
    <dbReference type="NCBI Taxonomy" id="7998"/>
    <lineage>
        <taxon>Eukaryota</taxon>
        <taxon>Metazoa</taxon>
        <taxon>Chordata</taxon>
        <taxon>Craniata</taxon>
        <taxon>Vertebrata</taxon>
        <taxon>Euteleostomi</taxon>
        <taxon>Actinopterygii</taxon>
        <taxon>Neopterygii</taxon>
        <taxon>Teleostei</taxon>
        <taxon>Ostariophysi</taxon>
        <taxon>Siluriformes</taxon>
        <taxon>Ictaluridae</taxon>
        <taxon>Ictalurus</taxon>
    </lineage>
</organism>
<sequence length="959" mass="105642">MDAFIKECCTATMGVALTRALQWSRPDRSGASELEDTPLNEALLKRIVRFVEQFSTEHPHDATLPFPQPLQWRTTLQPSDFHSEYSVSDSSVESQETDTDGRPLLHLTPPDISVRSFSQLSKLLQLADDRKLKEVLACLQANRDPVGKILGPNLATDEGQESSEPKIRLQVILQQLDTQLLNSSVQQFSQDIRLSPAAVKHEVSLLQDLCEEKRRLKSVRYTSDYEFSNGCRSPPWRQVHGEIAYLVIETCDAGAPLCVTCSTDGVFLNAGVGRDGDKDAYGRKSEVYRDLVTLLRNTSPRFAEDVRKQDSQEEPQTSLKIPHVEAVDLEESGQTPRSYERQEKNARGKPRQQLAPNKNLEPSLRWKKLGVTSPQDERVTDSWKTSPKSESRKKTNYSGSPVTGCASFPKLSPGGGTGAEGFSESSSESEDDEEQTERRGESHTDVPSEYWHIQKLVKYLKGGNQTATVIALCSMRDCNLAQEACQLAIRDVGGLEVLINLLDTDELKSKIGSLKILKEISRSSPIRRAIADLGGLQTMVSILDSPDKELKSLAAETIANVAMFRRARRTVRQYGGIRRLVDLLDCVPNSTTLSAEQEKDVEVARCGALALWSCSKSTRNKEAIRNAGGIPLLGRLLKSPQKNMLIPVVGTLQECASERSYRIAIQSEGMIEDLVKNLSCDNQELQMHCASAIFKCAEDKQTRDLVLQYDGLQSLVTLLKQADNKQLLAAATGAIWKCSISMENVAKIIDRLDGVRLLWSLLKNPNPAVQASAAWAICPCIENAKDAGEMVRSFVGGLELIVNLLKSPNAEVLSSVCAAISKIAKDEENLAVITDHGVVPMLSNLTDTTDDRLRRYLSEAIARCCMWGSNRTAFGDAGAVAPLVRYLCSKDPEVHQATAQALFQLSKDPDNCITMHQSGVVKLLLGMMGSTDEVLQEAAASCVANIRRLALANEKARYG</sequence>
<dbReference type="Pfam" id="PF00514">
    <property type="entry name" value="Arm"/>
    <property type="match status" value="1"/>
</dbReference>
<dbReference type="PANTHER" id="PTHR46241:SF1">
    <property type="entry name" value="OUTER DYNEIN ARM-DOCKING COMPLEX SUBUNIT 2"/>
    <property type="match status" value="1"/>
</dbReference>
<reference evidence="3" key="1">
    <citation type="journal article" date="2016" name="Nat. Commun.">
        <title>The channel catfish genome sequence provides insights into the evolution of scale formation in teleosts.</title>
        <authorList>
            <person name="Liu Z."/>
            <person name="Liu S."/>
            <person name="Yao J."/>
            <person name="Bao L."/>
            <person name="Zhang J."/>
            <person name="Li Y."/>
            <person name="Jiang C."/>
            <person name="Sun L."/>
            <person name="Wang R."/>
            <person name="Zhang Y."/>
            <person name="Zhou T."/>
            <person name="Zeng Q."/>
            <person name="Fu Q."/>
            <person name="Gao S."/>
            <person name="Li N."/>
            <person name="Koren S."/>
            <person name="Jiang Y."/>
            <person name="Zimin A."/>
            <person name="Xu P."/>
            <person name="Phillippy A.M."/>
            <person name="Geng X."/>
            <person name="Song L."/>
            <person name="Sun F."/>
            <person name="Li C."/>
            <person name="Wang X."/>
            <person name="Chen A."/>
            <person name="Jin Y."/>
            <person name="Yuan Z."/>
            <person name="Yang Y."/>
            <person name="Tan S."/>
            <person name="Peatman E."/>
            <person name="Lu J."/>
            <person name="Qin Z."/>
            <person name="Dunham R."/>
            <person name="Li Z."/>
            <person name="Sonstegard T."/>
            <person name="Feng J."/>
            <person name="Danzmann R.G."/>
            <person name="Schroeder S."/>
            <person name="Scheffler B."/>
            <person name="Duke M.V."/>
            <person name="Ballard L."/>
            <person name="Kucuktas H."/>
            <person name="Kaltenboeck L."/>
            <person name="Liu H."/>
            <person name="Armbruster J."/>
            <person name="Xie Y."/>
            <person name="Kirby M.L."/>
            <person name="Tian Y."/>
            <person name="Flanagan M.E."/>
            <person name="Mu W."/>
            <person name="Waldbieser G.C."/>
        </authorList>
    </citation>
    <scope>NUCLEOTIDE SEQUENCE [LARGE SCALE GENOMIC DNA]</scope>
    <source>
        <strain evidence="3">SDA103</strain>
    </source>
</reference>
<dbReference type="AlphaFoldDB" id="A0A979F5D9"/>
<accession>A0A979F5D9</accession>
<feature type="compositionally biased region" description="Basic and acidic residues" evidence="2">
    <location>
        <begin position="436"/>
        <end position="446"/>
    </location>
</feature>
<feature type="repeat" description="ARM" evidence="1">
    <location>
        <begin position="796"/>
        <end position="838"/>
    </location>
</feature>
<feature type="region of interest" description="Disordered" evidence="2">
    <location>
        <begin position="81"/>
        <end position="107"/>
    </location>
</feature>
<dbReference type="SMART" id="SM00185">
    <property type="entry name" value="ARM"/>
    <property type="match status" value="11"/>
</dbReference>
<feature type="repeat" description="ARM" evidence="1">
    <location>
        <begin position="534"/>
        <end position="576"/>
    </location>
</feature>
<proteinExistence type="predicted"/>
<evidence type="ECO:0000256" key="1">
    <source>
        <dbReference type="PROSITE-ProRule" id="PRU00259"/>
    </source>
</evidence>
<gene>
    <name evidence="4" type="primary">odad2</name>
</gene>
<dbReference type="InterPro" id="IPR016024">
    <property type="entry name" value="ARM-type_fold"/>
</dbReference>
<protein>
    <submittedName>
        <fullName evidence="4">Outer dynein arm-docking complex subunit 2 isoform X4</fullName>
    </submittedName>
</protein>
<evidence type="ECO:0000313" key="3">
    <source>
        <dbReference type="Proteomes" id="UP000221080"/>
    </source>
</evidence>
<dbReference type="SUPFAM" id="SSF48371">
    <property type="entry name" value="ARM repeat"/>
    <property type="match status" value="2"/>
</dbReference>
<dbReference type="GeneID" id="108273440"/>
<feature type="compositionally biased region" description="Low complexity" evidence="2">
    <location>
        <begin position="84"/>
        <end position="94"/>
    </location>
</feature>
<reference evidence="4" key="2">
    <citation type="submission" date="2025-08" db="UniProtKB">
        <authorList>
            <consortium name="RefSeq"/>
        </authorList>
    </citation>
    <scope>IDENTIFICATION</scope>
    <source>
        <tissue evidence="4">Blood</tissue>
    </source>
</reference>
<dbReference type="RefSeq" id="XP_047015398.1">
    <property type="nucleotide sequence ID" value="XM_047159442.2"/>
</dbReference>
<dbReference type="Proteomes" id="UP000221080">
    <property type="component" value="Chromosome 13"/>
</dbReference>
<dbReference type="PROSITE" id="PS50176">
    <property type="entry name" value="ARM_REPEAT"/>
    <property type="match status" value="2"/>
</dbReference>
<dbReference type="InterPro" id="IPR000225">
    <property type="entry name" value="Armadillo"/>
</dbReference>
<dbReference type="SUPFAM" id="SSF103107">
    <property type="entry name" value="Hypothetical protein c14orf129, hspc210"/>
    <property type="match status" value="1"/>
</dbReference>
<dbReference type="CTD" id="55130"/>
<feature type="region of interest" description="Disordered" evidence="2">
    <location>
        <begin position="329"/>
        <end position="446"/>
    </location>
</feature>
<dbReference type="InterPro" id="IPR011989">
    <property type="entry name" value="ARM-like"/>
</dbReference>
<dbReference type="PANTHER" id="PTHR46241">
    <property type="entry name" value="ARMADILLO REPEAT-CONTAINING PROTEIN 4 ARMC4"/>
    <property type="match status" value="1"/>
</dbReference>
<evidence type="ECO:0000313" key="4">
    <source>
        <dbReference type="RefSeq" id="XP_047015398.1"/>
    </source>
</evidence>